<dbReference type="PANTHER" id="PTHR43591">
    <property type="entry name" value="METHYLTRANSFERASE"/>
    <property type="match status" value="1"/>
</dbReference>
<name>A0A1G2SCV8_9BACT</name>
<dbReference type="InterPro" id="IPR013216">
    <property type="entry name" value="Methyltransf_11"/>
</dbReference>
<evidence type="ECO:0000313" key="3">
    <source>
        <dbReference type="Proteomes" id="UP000178817"/>
    </source>
</evidence>
<evidence type="ECO:0000259" key="1">
    <source>
        <dbReference type="PROSITE" id="PS50858"/>
    </source>
</evidence>
<proteinExistence type="predicted"/>
<gene>
    <name evidence="2" type="ORF">A3B07_02710</name>
</gene>
<organism evidence="2 3">
    <name type="scientific">Candidatus Yonathbacteria bacterium RIFCSPLOWO2_01_FULL_43_27</name>
    <dbReference type="NCBI Taxonomy" id="1802726"/>
    <lineage>
        <taxon>Bacteria</taxon>
        <taxon>Candidatus Yonathiibacteriota</taxon>
    </lineage>
</organism>
<dbReference type="STRING" id="1802726.A3B07_02710"/>
<dbReference type="InterPro" id="IPR005607">
    <property type="entry name" value="BSD_dom"/>
</dbReference>
<dbReference type="GO" id="GO:0008757">
    <property type="term" value="F:S-adenosylmethionine-dependent methyltransferase activity"/>
    <property type="evidence" value="ECO:0007669"/>
    <property type="project" value="InterPro"/>
</dbReference>
<dbReference type="AlphaFoldDB" id="A0A1G2SCV8"/>
<dbReference type="CDD" id="cd02440">
    <property type="entry name" value="AdoMet_MTases"/>
    <property type="match status" value="1"/>
</dbReference>
<dbReference type="InterPro" id="IPR029063">
    <property type="entry name" value="SAM-dependent_MTases_sf"/>
</dbReference>
<dbReference type="PROSITE" id="PS50858">
    <property type="entry name" value="BSD"/>
    <property type="match status" value="1"/>
</dbReference>
<reference evidence="2 3" key="1">
    <citation type="journal article" date="2016" name="Nat. Commun.">
        <title>Thousands of microbial genomes shed light on interconnected biogeochemical processes in an aquifer system.</title>
        <authorList>
            <person name="Anantharaman K."/>
            <person name="Brown C.T."/>
            <person name="Hug L.A."/>
            <person name="Sharon I."/>
            <person name="Castelle C.J."/>
            <person name="Probst A.J."/>
            <person name="Thomas B.C."/>
            <person name="Singh A."/>
            <person name="Wilkins M.J."/>
            <person name="Karaoz U."/>
            <person name="Brodie E.L."/>
            <person name="Williams K.H."/>
            <person name="Hubbard S.S."/>
            <person name="Banfield J.F."/>
        </authorList>
    </citation>
    <scope>NUCLEOTIDE SEQUENCE [LARGE SCALE GENOMIC DNA]</scope>
</reference>
<comment type="caution">
    <text evidence="2">The sequence shown here is derived from an EMBL/GenBank/DDBJ whole genome shotgun (WGS) entry which is preliminary data.</text>
</comment>
<sequence>MTKDDFWRKYFAVYDVLNELRPYQNLLGSVKDNLKIKKGDLVLDAGAGTGNLAIILSNIGAQVVAFDSSKEGLDLYKQKQKDAIVEVGDILKPLPFKDNYFDKICSNNVLYTLPRTSRVAVAKELHRVLKPGGVIVVSNIVEGFSPLKIYFEQVTQDFKNNGIVSIFKIFKFLIPTIKIFYYNSLIKKENKSGSYDFFKQGEQKALLSQVGFKDISDDHVVYAGQGILNTAQKI</sequence>
<dbReference type="Pfam" id="PF08241">
    <property type="entry name" value="Methyltransf_11"/>
    <property type="match status" value="1"/>
</dbReference>
<dbReference type="Proteomes" id="UP000178817">
    <property type="component" value="Unassembled WGS sequence"/>
</dbReference>
<dbReference type="SUPFAM" id="SSF53335">
    <property type="entry name" value="S-adenosyl-L-methionine-dependent methyltransferases"/>
    <property type="match status" value="1"/>
</dbReference>
<dbReference type="Gene3D" id="3.40.50.150">
    <property type="entry name" value="Vaccinia Virus protein VP39"/>
    <property type="match status" value="1"/>
</dbReference>
<dbReference type="EMBL" id="MHUV01000006">
    <property type="protein sequence ID" value="OHA82509.1"/>
    <property type="molecule type" value="Genomic_DNA"/>
</dbReference>
<feature type="domain" description="BSD" evidence="1">
    <location>
        <begin position="1"/>
        <end position="18"/>
    </location>
</feature>
<accession>A0A1G2SCV8</accession>
<protein>
    <recommendedName>
        <fullName evidence="1">BSD domain-containing protein</fullName>
    </recommendedName>
</protein>
<evidence type="ECO:0000313" key="2">
    <source>
        <dbReference type="EMBL" id="OHA82509.1"/>
    </source>
</evidence>